<evidence type="ECO:0000256" key="5">
    <source>
        <dbReference type="ARBA" id="ARBA00023004"/>
    </source>
</evidence>
<keyword evidence="3" id="KW-0949">S-adenosyl-L-methionine</keyword>
<dbReference type="EMBL" id="AGSI01000009">
    <property type="protein sequence ID" value="EIE22802.1"/>
    <property type="molecule type" value="Genomic_DNA"/>
</dbReference>
<evidence type="ECO:0000259" key="8">
    <source>
        <dbReference type="PROSITE" id="PS51449"/>
    </source>
</evidence>
<dbReference type="Pfam" id="PF04055">
    <property type="entry name" value="Radical_SAM"/>
    <property type="match status" value="1"/>
</dbReference>
<keyword evidence="5" id="KW-0408">Iron</keyword>
<dbReference type="PROSITE" id="PS51449">
    <property type="entry name" value="MTTASE_N"/>
    <property type="match status" value="1"/>
</dbReference>
<keyword evidence="4" id="KW-0479">Metal-binding</keyword>
<name>I0YWN3_COCSC</name>
<evidence type="ECO:0000256" key="2">
    <source>
        <dbReference type="ARBA" id="ARBA00022485"/>
    </source>
</evidence>
<dbReference type="InterPro" id="IPR007197">
    <property type="entry name" value="rSAM"/>
</dbReference>
<dbReference type="SUPFAM" id="SSF102114">
    <property type="entry name" value="Radical SAM enzymes"/>
    <property type="match status" value="1"/>
</dbReference>
<dbReference type="InterPro" id="IPR002792">
    <property type="entry name" value="TRAM_dom"/>
</dbReference>
<dbReference type="InterPro" id="IPR020612">
    <property type="entry name" value="Methylthiotransferase_CS"/>
</dbReference>
<dbReference type="FunFam" id="3.80.30.20:FF:000001">
    <property type="entry name" value="tRNA-2-methylthio-N(6)-dimethylallyladenosine synthase 2"/>
    <property type="match status" value="1"/>
</dbReference>
<comment type="cofactor">
    <cofactor evidence="1">
        <name>[4Fe-4S] cluster</name>
        <dbReference type="ChEBI" id="CHEBI:49883"/>
    </cofactor>
</comment>
<dbReference type="NCBIfam" id="TIGR00089">
    <property type="entry name" value="MiaB/RimO family radical SAM methylthiotransferase"/>
    <property type="match status" value="1"/>
</dbReference>
<dbReference type="SFLD" id="SFLDF00413">
    <property type="entry name" value="CDK5RAP1"/>
    <property type="match status" value="1"/>
</dbReference>
<dbReference type="RefSeq" id="XP_005647346.1">
    <property type="nucleotide sequence ID" value="XM_005647289.1"/>
</dbReference>
<dbReference type="GeneID" id="17040789"/>
<dbReference type="eggNOG" id="KOG2492">
    <property type="taxonomic scope" value="Eukaryota"/>
</dbReference>
<dbReference type="GO" id="GO:0035597">
    <property type="term" value="F:tRNA-2-methylthio-N(6)-dimethylallyladenosine(37) synthase activity"/>
    <property type="evidence" value="ECO:0007669"/>
    <property type="project" value="TreeGrafter"/>
</dbReference>
<dbReference type="Gene3D" id="3.80.30.20">
    <property type="entry name" value="tm_1862 like domain"/>
    <property type="match status" value="1"/>
</dbReference>
<feature type="domain" description="MTTase N-terminal" evidence="8">
    <location>
        <begin position="1"/>
        <end position="109"/>
    </location>
</feature>
<proteinExistence type="predicted"/>
<protein>
    <submittedName>
        <fullName evidence="10">Uncharacterized protein</fullName>
    </submittedName>
</protein>
<organism evidence="10 11">
    <name type="scientific">Coccomyxa subellipsoidea (strain C-169)</name>
    <name type="common">Green microalga</name>
    <dbReference type="NCBI Taxonomy" id="574566"/>
    <lineage>
        <taxon>Eukaryota</taxon>
        <taxon>Viridiplantae</taxon>
        <taxon>Chlorophyta</taxon>
        <taxon>core chlorophytes</taxon>
        <taxon>Trebouxiophyceae</taxon>
        <taxon>Trebouxiophyceae incertae sedis</taxon>
        <taxon>Coccomyxaceae</taxon>
        <taxon>Coccomyxa</taxon>
        <taxon>Coccomyxa subellipsoidea</taxon>
    </lineage>
</organism>
<evidence type="ECO:0000313" key="10">
    <source>
        <dbReference type="EMBL" id="EIE22802.1"/>
    </source>
</evidence>
<feature type="domain" description="Radical SAM core" evidence="9">
    <location>
        <begin position="137"/>
        <end position="397"/>
    </location>
</feature>
<dbReference type="FunFam" id="3.40.50.12160:FF:000003">
    <property type="entry name" value="CDK5 regulatory subunit-associated protein 1"/>
    <property type="match status" value="1"/>
</dbReference>
<dbReference type="AlphaFoldDB" id="I0YWN3"/>
<dbReference type="Gene3D" id="3.40.50.12160">
    <property type="entry name" value="Methylthiotransferase, N-terminal domain"/>
    <property type="match status" value="1"/>
</dbReference>
<evidence type="ECO:0000256" key="6">
    <source>
        <dbReference type="ARBA" id="ARBA00023014"/>
    </source>
</evidence>
<evidence type="ECO:0000259" key="7">
    <source>
        <dbReference type="PROSITE" id="PS50926"/>
    </source>
</evidence>
<dbReference type="PANTHER" id="PTHR43020:SF2">
    <property type="entry name" value="MITOCHONDRIAL TRNA METHYLTHIOTRANSFERASE CDK5RAP1"/>
    <property type="match status" value="1"/>
</dbReference>
<dbReference type="GO" id="GO:0046872">
    <property type="term" value="F:metal ion binding"/>
    <property type="evidence" value="ECO:0007669"/>
    <property type="project" value="UniProtKB-KW"/>
</dbReference>
<accession>I0YWN3</accession>
<dbReference type="InterPro" id="IPR038135">
    <property type="entry name" value="Methylthiotransferase_N_sf"/>
</dbReference>
<keyword evidence="6" id="KW-0411">Iron-sulfur</keyword>
<keyword evidence="11" id="KW-1185">Reference proteome</keyword>
<gene>
    <name evidence="10" type="ORF">COCSUDRAFT_29412</name>
</gene>
<dbReference type="SFLD" id="SFLDG01061">
    <property type="entry name" value="methylthiotransferase"/>
    <property type="match status" value="1"/>
</dbReference>
<evidence type="ECO:0000256" key="4">
    <source>
        <dbReference type="ARBA" id="ARBA00022723"/>
    </source>
</evidence>
<evidence type="ECO:0000259" key="9">
    <source>
        <dbReference type="PROSITE" id="PS51918"/>
    </source>
</evidence>
<dbReference type="SMART" id="SM00729">
    <property type="entry name" value="Elp3"/>
    <property type="match status" value="1"/>
</dbReference>
<keyword evidence="2" id="KW-0004">4Fe-4S</keyword>
<dbReference type="PROSITE" id="PS01278">
    <property type="entry name" value="MTTASE_RADICAL"/>
    <property type="match status" value="1"/>
</dbReference>
<dbReference type="InterPro" id="IPR005839">
    <property type="entry name" value="Methylthiotransferase"/>
</dbReference>
<dbReference type="GO" id="GO:0005829">
    <property type="term" value="C:cytosol"/>
    <property type="evidence" value="ECO:0007669"/>
    <property type="project" value="TreeGrafter"/>
</dbReference>
<evidence type="ECO:0000256" key="3">
    <source>
        <dbReference type="ARBA" id="ARBA00022691"/>
    </source>
</evidence>
<dbReference type="GO" id="GO:0051539">
    <property type="term" value="F:4 iron, 4 sulfur cluster binding"/>
    <property type="evidence" value="ECO:0007669"/>
    <property type="project" value="UniProtKB-KW"/>
</dbReference>
<sequence>MNSSDTEILRGILAQHGFTRADDPAGADVILLNTCAIREKAEQKIFSRLGEIKALKKTRDSERMPVCVGVIGCMAERLKDQLFEQKVVDIVAGPDAFRSLPGLIHLFTQGRDGEDNDLINVQLSTEETYADVRPVREVGAVSAAVSIMRGCNNMCSFCIVPFTRGRERSRPAASILAEVKQLHEEGCKEVLLLGQNVNSYADLSGSERASTGNEASTSYYAEGFSSVYKPRREGAIPFGELLEAVAKAVPEMRIRFTSPHPKDFSDEVLQVIAKHSNICKNLHMPAQSGSTRVLSGMKRGYTREAYDALVERARALMPEIALSTDIIVGFCGEEEEDHQGTLDLLRTAGYDQAFLFAYSKRDKTHAARHLQDDVPQDVKMRRLNEAIHVYKEVLTARNQAEVSCRHLVLVEGPSRRSPSILTGRTCTGKRVFMCDEEVSSSYGPSQPRRSAARMQPGDYVAVDIISATGSALQAKALGVTSIAEFVDLHGSTVVSAQDAACQPPGLAVAAYAEC</sequence>
<dbReference type="InterPro" id="IPR023404">
    <property type="entry name" value="rSAM_horseshoe"/>
</dbReference>
<evidence type="ECO:0000313" key="11">
    <source>
        <dbReference type="Proteomes" id="UP000007264"/>
    </source>
</evidence>
<dbReference type="InterPro" id="IPR013848">
    <property type="entry name" value="Methylthiotransferase_N"/>
</dbReference>
<dbReference type="InterPro" id="IPR058240">
    <property type="entry name" value="rSAM_sf"/>
</dbReference>
<dbReference type="SFLD" id="SFLDS00029">
    <property type="entry name" value="Radical_SAM"/>
    <property type="match status" value="1"/>
</dbReference>
<dbReference type="GO" id="GO:0005739">
    <property type="term" value="C:mitochondrion"/>
    <property type="evidence" value="ECO:0007669"/>
    <property type="project" value="TreeGrafter"/>
</dbReference>
<dbReference type="PANTHER" id="PTHR43020">
    <property type="entry name" value="CDK5 REGULATORY SUBUNIT-ASSOCIATED PROTEIN 1"/>
    <property type="match status" value="1"/>
</dbReference>
<evidence type="ECO:0000256" key="1">
    <source>
        <dbReference type="ARBA" id="ARBA00001966"/>
    </source>
</evidence>
<dbReference type="Proteomes" id="UP000007264">
    <property type="component" value="Unassembled WGS sequence"/>
</dbReference>
<comment type="caution">
    <text evidence="10">The sequence shown here is derived from an EMBL/GenBank/DDBJ whole genome shotgun (WGS) entry which is preliminary data.</text>
</comment>
<dbReference type="InterPro" id="IPR006638">
    <property type="entry name" value="Elp3/MiaA/NifB-like_rSAM"/>
</dbReference>
<feature type="domain" description="TRAM" evidence="7">
    <location>
        <begin position="399"/>
        <end position="478"/>
    </location>
</feature>
<reference evidence="10 11" key="1">
    <citation type="journal article" date="2012" name="Genome Biol.">
        <title>The genome of the polar eukaryotic microalga coccomyxa subellipsoidea reveals traits of cold adaptation.</title>
        <authorList>
            <person name="Blanc G."/>
            <person name="Agarkova I."/>
            <person name="Grimwood J."/>
            <person name="Kuo A."/>
            <person name="Brueggeman A."/>
            <person name="Dunigan D."/>
            <person name="Gurnon J."/>
            <person name="Ladunga I."/>
            <person name="Lindquist E."/>
            <person name="Lucas S."/>
            <person name="Pangilinan J."/>
            <person name="Proschold T."/>
            <person name="Salamov A."/>
            <person name="Schmutz J."/>
            <person name="Weeks D."/>
            <person name="Yamada T."/>
            <person name="Claverie J.M."/>
            <person name="Grigoriev I."/>
            <person name="Van Etten J."/>
            <person name="Lomsadze A."/>
            <person name="Borodovsky M."/>
        </authorList>
    </citation>
    <scope>NUCLEOTIDE SEQUENCE [LARGE SCALE GENOMIC DNA]</scope>
    <source>
        <strain evidence="10 11">C-169</strain>
    </source>
</reference>
<dbReference type="OrthoDB" id="190098at2759"/>
<dbReference type="STRING" id="574566.I0YWN3"/>
<dbReference type="PROSITE" id="PS50926">
    <property type="entry name" value="TRAM"/>
    <property type="match status" value="1"/>
</dbReference>
<dbReference type="SFLD" id="SFLDG01082">
    <property type="entry name" value="B12-binding_domain_containing"/>
    <property type="match status" value="1"/>
</dbReference>
<dbReference type="KEGG" id="csl:COCSUDRAFT_29412"/>
<dbReference type="Pfam" id="PF00919">
    <property type="entry name" value="UPF0004"/>
    <property type="match status" value="1"/>
</dbReference>
<dbReference type="PROSITE" id="PS51918">
    <property type="entry name" value="RADICAL_SAM"/>
    <property type="match status" value="1"/>
</dbReference>
<dbReference type="CDD" id="cd01335">
    <property type="entry name" value="Radical_SAM"/>
    <property type="match status" value="1"/>
</dbReference>